<feature type="repeat" description="WD" evidence="3">
    <location>
        <begin position="335"/>
        <end position="374"/>
    </location>
</feature>
<dbReference type="AlphaFoldDB" id="A0A8S1XTZ4"/>
<keyword evidence="2" id="KW-0677">Repeat</keyword>
<dbReference type="GO" id="GO:0048188">
    <property type="term" value="C:Set1C/COMPASS complex"/>
    <property type="evidence" value="ECO:0007669"/>
    <property type="project" value="TreeGrafter"/>
</dbReference>
<dbReference type="Pfam" id="PF04430">
    <property type="entry name" value="DUF498"/>
    <property type="match status" value="1"/>
</dbReference>
<proteinExistence type="predicted"/>
<evidence type="ECO:0000313" key="4">
    <source>
        <dbReference type="EMBL" id="CAD8204102.1"/>
    </source>
</evidence>
<dbReference type="OrthoDB" id="496at2759"/>
<dbReference type="PROSITE" id="PS50082">
    <property type="entry name" value="WD_REPEATS_2"/>
    <property type="match status" value="2"/>
</dbReference>
<dbReference type="InterPro" id="IPR007523">
    <property type="entry name" value="NDUFAF3/AAMDC"/>
</dbReference>
<dbReference type="CDD" id="cd05125">
    <property type="entry name" value="Mth938_2P1-like"/>
    <property type="match status" value="1"/>
</dbReference>
<keyword evidence="1 3" id="KW-0853">WD repeat</keyword>
<dbReference type="PANTHER" id="PTHR22847:SF637">
    <property type="entry name" value="WD REPEAT DOMAIN 5B"/>
    <property type="match status" value="1"/>
</dbReference>
<dbReference type="Proteomes" id="UP000683925">
    <property type="component" value="Unassembled WGS sequence"/>
</dbReference>
<feature type="repeat" description="WD" evidence="3">
    <location>
        <begin position="293"/>
        <end position="333"/>
    </location>
</feature>
<dbReference type="GO" id="GO:0042393">
    <property type="term" value="F:histone binding"/>
    <property type="evidence" value="ECO:0007669"/>
    <property type="project" value="TreeGrafter"/>
</dbReference>
<name>A0A8S1XTZ4_PAROT</name>
<sequence length="537" mass="60593">MLLIRRLPKFLFCQNQNIDKKNVTVNMEQIKQRIMDRKTELPFKDPSISKPREFYDTKQNKRKTEYIFDFIDPTLHNKPFLQQVFGLGNGYFSVNDVWYPGSILIFPQQIFLWDVQTAADIRAHSFDILEVIKPRPSYVLIGTGREKQDLPDSYFEKFKKFGIKVDVVATFEACSHFNFCSEEQRDIEMLSQQLLSQWRKGPTNSVSLEPGHGRGIFCMDIMKDHLVTGSADHGLRCYNLSSLKYEKELYAKRYGHTEWVSSVQHLQNGQIISAGMDSKLCLWDAKGVRCNDLVGHQGSITKLMVDEQSVCISSSYDQTLVIWQLSSMQESRKLFGPHKSAVLDFDWKNSLCVSGDKQGTVVFWDINEGEPVMSKHAHQGAVSKCLLYSDGGSNNLVITAGINDGTLIIHDMRTNKLVNQSQIHKGSINGLTVNLQNFIITGSADATCKIIDIVAGFKPVSMMKAKDAVFSIETIYNMTIAGCGDGNILFYDNDSGQCLYGFGAMNKGCVRQMKINDNKTKLVAVGDDFSPMVLQYS</sequence>
<evidence type="ECO:0000313" key="5">
    <source>
        <dbReference type="Proteomes" id="UP000683925"/>
    </source>
</evidence>
<organism evidence="4 5">
    <name type="scientific">Paramecium octaurelia</name>
    <dbReference type="NCBI Taxonomy" id="43137"/>
    <lineage>
        <taxon>Eukaryota</taxon>
        <taxon>Sar</taxon>
        <taxon>Alveolata</taxon>
        <taxon>Ciliophora</taxon>
        <taxon>Intramacronucleata</taxon>
        <taxon>Oligohymenophorea</taxon>
        <taxon>Peniculida</taxon>
        <taxon>Parameciidae</taxon>
        <taxon>Paramecium</taxon>
    </lineage>
</organism>
<evidence type="ECO:0000256" key="1">
    <source>
        <dbReference type="ARBA" id="ARBA00022574"/>
    </source>
</evidence>
<dbReference type="InterPro" id="IPR001680">
    <property type="entry name" value="WD40_rpt"/>
</dbReference>
<accession>A0A8S1XTZ4</accession>
<dbReference type="OMA" id="RPHEAGC"/>
<evidence type="ECO:0000256" key="3">
    <source>
        <dbReference type="PROSITE-ProRule" id="PRU00221"/>
    </source>
</evidence>
<dbReference type="PANTHER" id="PTHR22847">
    <property type="entry name" value="WD40 REPEAT PROTEIN"/>
    <property type="match status" value="1"/>
</dbReference>
<comment type="caution">
    <text evidence="4">The sequence shown here is derived from an EMBL/GenBank/DDBJ whole genome shotgun (WGS) entry which is preliminary data.</text>
</comment>
<evidence type="ECO:0000256" key="2">
    <source>
        <dbReference type="ARBA" id="ARBA00022737"/>
    </source>
</evidence>
<dbReference type="EMBL" id="CAJJDP010000131">
    <property type="protein sequence ID" value="CAD8204102.1"/>
    <property type="molecule type" value="Genomic_DNA"/>
</dbReference>
<dbReference type="GO" id="GO:0032981">
    <property type="term" value="P:mitochondrial respiratory chain complex I assembly"/>
    <property type="evidence" value="ECO:0007669"/>
    <property type="project" value="InterPro"/>
</dbReference>
<protein>
    <submittedName>
        <fullName evidence="4">Uncharacterized protein</fullName>
    </submittedName>
</protein>
<dbReference type="GO" id="GO:0005739">
    <property type="term" value="C:mitochondrion"/>
    <property type="evidence" value="ECO:0007669"/>
    <property type="project" value="GOC"/>
</dbReference>
<gene>
    <name evidence="4" type="ORF">POCTA_138.1.T1310188</name>
</gene>
<reference evidence="4" key="1">
    <citation type="submission" date="2021-01" db="EMBL/GenBank/DDBJ databases">
        <authorList>
            <consortium name="Genoscope - CEA"/>
            <person name="William W."/>
        </authorList>
    </citation>
    <scope>NUCLEOTIDE SEQUENCE</scope>
</reference>
<keyword evidence="5" id="KW-1185">Reference proteome</keyword>
<dbReference type="InterPro" id="IPR034095">
    <property type="entry name" value="NDUF3"/>
</dbReference>
<dbReference type="Pfam" id="PF00400">
    <property type="entry name" value="WD40"/>
    <property type="match status" value="2"/>
</dbReference>
<dbReference type="SMART" id="SM00320">
    <property type="entry name" value="WD40"/>
    <property type="match status" value="8"/>
</dbReference>